<organism evidence="6 7">
    <name type="scientific">Leuconostoc pseudomesenteroides</name>
    <dbReference type="NCBI Taxonomy" id="33968"/>
    <lineage>
        <taxon>Bacteria</taxon>
        <taxon>Bacillati</taxon>
        <taxon>Bacillota</taxon>
        <taxon>Bacilli</taxon>
        <taxon>Lactobacillales</taxon>
        <taxon>Lactobacillaceae</taxon>
        <taxon>Leuconostoc</taxon>
    </lineage>
</organism>
<keyword evidence="6" id="KW-0347">Helicase</keyword>
<feature type="domain" description="Helicase ATP-binding" evidence="4">
    <location>
        <begin position="98"/>
        <end position="250"/>
    </location>
</feature>
<dbReference type="PROSITE" id="PS51194">
    <property type="entry name" value="HELICASE_CTER"/>
    <property type="match status" value="1"/>
</dbReference>
<evidence type="ECO:0000313" key="6">
    <source>
        <dbReference type="EMBL" id="MDG9732564.1"/>
    </source>
</evidence>
<dbReference type="GO" id="GO:0004386">
    <property type="term" value="F:helicase activity"/>
    <property type="evidence" value="ECO:0007669"/>
    <property type="project" value="UniProtKB-KW"/>
</dbReference>
<feature type="domain" description="Helicase C-terminal" evidence="5">
    <location>
        <begin position="276"/>
        <end position="424"/>
    </location>
</feature>
<dbReference type="InterPro" id="IPR027417">
    <property type="entry name" value="P-loop_NTPase"/>
</dbReference>
<evidence type="ECO:0000259" key="4">
    <source>
        <dbReference type="PROSITE" id="PS51192"/>
    </source>
</evidence>
<gene>
    <name evidence="6" type="ORF">P1N92_00340</name>
</gene>
<accession>A0ABT6H8X4</accession>
<dbReference type="PANTHER" id="PTHR30580">
    <property type="entry name" value="PRIMOSOMAL PROTEIN N"/>
    <property type="match status" value="1"/>
</dbReference>
<proteinExistence type="predicted"/>
<comment type="caution">
    <text evidence="6">The sequence shown here is derived from an EMBL/GenBank/DDBJ whole genome shotgun (WGS) entry which is preliminary data.</text>
</comment>
<dbReference type="Gene3D" id="3.40.50.300">
    <property type="entry name" value="P-loop containing nucleotide triphosphate hydrolases"/>
    <property type="match status" value="2"/>
</dbReference>
<dbReference type="SMART" id="SM00490">
    <property type="entry name" value="HELICc"/>
    <property type="match status" value="1"/>
</dbReference>
<dbReference type="InterPro" id="IPR006935">
    <property type="entry name" value="Helicase/UvrB_N"/>
</dbReference>
<reference evidence="6 7" key="1">
    <citation type="submission" date="2023-02" db="EMBL/GenBank/DDBJ databases">
        <title>Antimicrobial susceptibility testing and tentative epidemiological cut-off values for Lactobacillaceae family species intended for ingestion.</title>
        <authorList>
            <person name="Noehr-Meldgaard K."/>
            <person name="Struve C."/>
            <person name="Ingmer H."/>
            <person name="Koza A."/>
            <person name="Al-Nakeeb K."/>
            <person name="Agersoe Y."/>
        </authorList>
    </citation>
    <scope>NUCLEOTIDE SEQUENCE [LARGE SCALE GENOMIC DNA]</scope>
    <source>
        <strain evidence="6 7">DSM 20193</strain>
    </source>
</reference>
<sequence length="424" mass="48497">MEIENLYGRQLVCPKIDNSLGNTRTAFQGGVCQRCNQKLVSPLPNDAFYCRACLTLGRVSSLDNLISLPEPNQFNGKVVLSWTGTLTSQQQKVSEDLLTTLALQREHLVWAVTGAGKTEMLFPLIYRALQQKLRIGIVAPRVDVIVELSPRLRAAFAQTDMVTLYGEQTDCYRYTQLVLATTHQLLRFRQAFDVLIIDEVDSFPFAGNEMLTHAVKNAVKVRHTMIYLTATPTRELKKRIKKGLPVSYLPLRFHQHLLPEIQLARLSNWRKKLPRKFRKQLSYLVETNKRFLVFVPKVSDLKPVQETIRRWFPRMHGDFVHANDKHRQEKVQSMRNENLQYLVTTTILERGVTFPGIDVIILGADDEMFTENALVQIAGRVGRKSDCPTGLVLAYVEHVTLKVKAAQRQIIQLNHLGEKLRESI</sequence>
<dbReference type="RefSeq" id="WP_187241125.1">
    <property type="nucleotide sequence ID" value="NZ_CP042383.1"/>
</dbReference>
<keyword evidence="7" id="KW-1185">Reference proteome</keyword>
<dbReference type="Proteomes" id="UP001529201">
    <property type="component" value="Unassembled WGS sequence"/>
</dbReference>
<dbReference type="SMART" id="SM00487">
    <property type="entry name" value="DEXDc"/>
    <property type="match status" value="1"/>
</dbReference>
<keyword evidence="2" id="KW-0067">ATP-binding</keyword>
<keyword evidence="6" id="KW-0378">Hydrolase</keyword>
<protein>
    <submittedName>
        <fullName evidence="6">Helicase-related protein</fullName>
    </submittedName>
</protein>
<dbReference type="Pfam" id="PF04851">
    <property type="entry name" value="ResIII"/>
    <property type="match status" value="1"/>
</dbReference>
<dbReference type="PANTHER" id="PTHR30580:SF1">
    <property type="entry name" value="COMF OPERON PROTEIN 1"/>
    <property type="match status" value="1"/>
</dbReference>
<dbReference type="InterPro" id="IPR014001">
    <property type="entry name" value="Helicase_ATP-bd"/>
</dbReference>
<evidence type="ECO:0000259" key="5">
    <source>
        <dbReference type="PROSITE" id="PS51194"/>
    </source>
</evidence>
<name>A0ABT6H8X4_LEUPS</name>
<dbReference type="CDD" id="cd18785">
    <property type="entry name" value="SF2_C"/>
    <property type="match status" value="1"/>
</dbReference>
<evidence type="ECO:0000256" key="1">
    <source>
        <dbReference type="ARBA" id="ARBA00022741"/>
    </source>
</evidence>
<dbReference type="InterPro" id="IPR001650">
    <property type="entry name" value="Helicase_C-like"/>
</dbReference>
<dbReference type="EMBL" id="JARGDN010000001">
    <property type="protein sequence ID" value="MDG9732564.1"/>
    <property type="molecule type" value="Genomic_DNA"/>
</dbReference>
<keyword evidence="1" id="KW-0547">Nucleotide-binding</keyword>
<dbReference type="SUPFAM" id="SSF52540">
    <property type="entry name" value="P-loop containing nucleoside triphosphate hydrolases"/>
    <property type="match status" value="1"/>
</dbReference>
<evidence type="ECO:0000313" key="7">
    <source>
        <dbReference type="Proteomes" id="UP001529201"/>
    </source>
</evidence>
<evidence type="ECO:0000256" key="3">
    <source>
        <dbReference type="ARBA" id="ARBA00023125"/>
    </source>
</evidence>
<dbReference type="Pfam" id="PF00271">
    <property type="entry name" value="Helicase_C"/>
    <property type="match status" value="1"/>
</dbReference>
<evidence type="ECO:0000256" key="2">
    <source>
        <dbReference type="ARBA" id="ARBA00022840"/>
    </source>
</evidence>
<dbReference type="PROSITE" id="PS51192">
    <property type="entry name" value="HELICASE_ATP_BIND_1"/>
    <property type="match status" value="1"/>
</dbReference>
<dbReference type="CDD" id="cd17925">
    <property type="entry name" value="DEXDc_ComFA"/>
    <property type="match status" value="1"/>
</dbReference>
<dbReference type="GeneID" id="64345566"/>
<keyword evidence="3" id="KW-0238">DNA-binding</keyword>